<dbReference type="EMBL" id="CP119311">
    <property type="protein sequence ID" value="WEK34049.1"/>
    <property type="molecule type" value="Genomic_DNA"/>
</dbReference>
<name>A0AAJ5WQ76_9BACT</name>
<dbReference type="AlphaFoldDB" id="A0AAJ5WQ76"/>
<dbReference type="Proteomes" id="UP001220610">
    <property type="component" value="Chromosome"/>
</dbReference>
<protein>
    <submittedName>
        <fullName evidence="1">Uncharacterized protein</fullName>
    </submittedName>
</protein>
<proteinExistence type="predicted"/>
<evidence type="ECO:0000313" key="1">
    <source>
        <dbReference type="EMBL" id="WEK34049.1"/>
    </source>
</evidence>
<gene>
    <name evidence="1" type="ORF">P0Y53_16300</name>
</gene>
<reference evidence="1" key="1">
    <citation type="submission" date="2023-03" db="EMBL/GenBank/DDBJ databases">
        <title>Andean soil-derived lignocellulolytic bacterial consortium as a source of novel taxa and putative plastic-active enzymes.</title>
        <authorList>
            <person name="Diaz-Garcia L."/>
            <person name="Chuvochina M."/>
            <person name="Feuerriegel G."/>
            <person name="Bunk B."/>
            <person name="Sproer C."/>
            <person name="Streit W.R."/>
            <person name="Rodriguez L.M."/>
            <person name="Overmann J."/>
            <person name="Jimenez D.J."/>
        </authorList>
    </citation>
    <scope>NUCLEOTIDE SEQUENCE</scope>
    <source>
        <strain evidence="1">MAG 7</strain>
    </source>
</reference>
<accession>A0AAJ5WQ76</accession>
<sequence length="297" mass="33609">MTATAMKFLVVGVLFISIPTLVFTQSTTGNTQSDKPKIYLVGSVHSMHFNPALHYGLNDLLEQVIQLHPDVVCGEITPEAFRQDMEGYFPLEASFLAEMAKRANYRFIPVDWRIDASTQALAESIFPKDIEKVQSDITNNYIDSIQKFSGVSLYDFMHAPVNVGIMDSLFEKVVASNPVSEIAMGNWHERNRRIVENSLPYLKSGKVVVFVFGSAHLPQIKRQLEALGYEAEIPERLFTPAAETRVSKQVIDRWQKNLAQLISIREGKITGSYDNYLKVTRSERINELQETLKLLAH</sequence>
<organism evidence="1 2">
    <name type="scientific">Candidatus Pseudobacter hemicellulosilyticus</name>
    <dbReference type="NCBI Taxonomy" id="3121375"/>
    <lineage>
        <taxon>Bacteria</taxon>
        <taxon>Pseudomonadati</taxon>
        <taxon>Bacteroidota</taxon>
        <taxon>Chitinophagia</taxon>
        <taxon>Chitinophagales</taxon>
        <taxon>Chitinophagaceae</taxon>
        <taxon>Pseudobacter</taxon>
    </lineage>
</organism>
<evidence type="ECO:0000313" key="2">
    <source>
        <dbReference type="Proteomes" id="UP001220610"/>
    </source>
</evidence>